<comment type="caution">
    <text evidence="1">The sequence shown here is derived from an EMBL/GenBank/DDBJ whole genome shotgun (WGS) entry which is preliminary data.</text>
</comment>
<name>A0A101A5U4_9MYCO</name>
<dbReference type="EMBL" id="LQIR01000023">
    <property type="protein sequence ID" value="KUI14557.1"/>
    <property type="molecule type" value="Genomic_DNA"/>
</dbReference>
<dbReference type="AlphaFoldDB" id="A0A101A5U4"/>
<sequence length="155" mass="16607">MPNLHHVVMRSHSAHIFTAFLTEVMGMAVQFQMHVPGEVLERTLGWPTSDGAEVTMLGTGDTGLIEVLDVPEHLRDVVPEGLAALSFMAPHFAETRAKASAFANDVTMLDTGVPGVDLFFCTMGGVPIEFMGSYVPEASSDTSDATNASVRLRDA</sequence>
<organism evidence="1 2">
    <name type="scientific">Mycobacterium lehmannii</name>
    <dbReference type="NCBI Taxonomy" id="2048550"/>
    <lineage>
        <taxon>Bacteria</taxon>
        <taxon>Bacillati</taxon>
        <taxon>Actinomycetota</taxon>
        <taxon>Actinomycetes</taxon>
        <taxon>Mycobacteriales</taxon>
        <taxon>Mycobacteriaceae</taxon>
        <taxon>Mycobacterium</taxon>
    </lineage>
</organism>
<evidence type="ECO:0000313" key="2">
    <source>
        <dbReference type="Proteomes" id="UP000053707"/>
    </source>
</evidence>
<gene>
    <name evidence="1" type="ORF">AU192_15220</name>
</gene>
<dbReference type="Gene3D" id="3.10.180.10">
    <property type="entry name" value="2,3-Dihydroxybiphenyl 1,2-Dioxygenase, domain 1"/>
    <property type="match status" value="1"/>
</dbReference>
<evidence type="ECO:0008006" key="3">
    <source>
        <dbReference type="Google" id="ProtNLM"/>
    </source>
</evidence>
<evidence type="ECO:0000313" key="1">
    <source>
        <dbReference type="EMBL" id="KUI14557.1"/>
    </source>
</evidence>
<dbReference type="GeneID" id="27920104"/>
<dbReference type="Proteomes" id="UP000053707">
    <property type="component" value="Unassembled WGS sequence"/>
</dbReference>
<keyword evidence="2" id="KW-1185">Reference proteome</keyword>
<dbReference type="InterPro" id="IPR029068">
    <property type="entry name" value="Glyas_Bleomycin-R_OHBP_Dase"/>
</dbReference>
<dbReference type="SUPFAM" id="SSF54593">
    <property type="entry name" value="Glyoxalase/Bleomycin resistance protein/Dihydroxybiphenyl dioxygenase"/>
    <property type="match status" value="1"/>
</dbReference>
<reference evidence="1 2" key="1">
    <citation type="submission" date="2016-01" db="EMBL/GenBank/DDBJ databases">
        <authorList>
            <consortium name="TB Trials Study Group"/>
            <person name="Sutton G."/>
            <person name="Brinkac L."/>
            <person name="Sanka R."/>
            <person name="Adams M."/>
            <person name="Lau E.L."/>
            <person name="Macaden R."/>
            <person name="Grewal H.M.S."/>
        </authorList>
    </citation>
    <scope>NUCLEOTIDE SEQUENCE [LARGE SCALE GENOMIC DNA]</scope>
    <source>
        <strain evidence="1 2">IS-1744</strain>
    </source>
</reference>
<accession>A0A101A5U4</accession>
<dbReference type="RefSeq" id="WP_064397119.1">
    <property type="nucleotide sequence ID" value="NZ_LQIR01000023.1"/>
</dbReference>
<protein>
    <recommendedName>
        <fullName evidence="3">VOC domain-containing protein</fullName>
    </recommendedName>
</protein>
<proteinExistence type="predicted"/>